<dbReference type="AlphaFoldDB" id="A0A0F9NHS3"/>
<dbReference type="SMART" id="SM00507">
    <property type="entry name" value="HNHc"/>
    <property type="match status" value="1"/>
</dbReference>
<name>A0A0F9NHS3_9ZZZZ</name>
<proteinExistence type="predicted"/>
<dbReference type="Pfam" id="PF14279">
    <property type="entry name" value="HNH_5"/>
    <property type="match status" value="1"/>
</dbReference>
<dbReference type="CDD" id="cd00085">
    <property type="entry name" value="HNHc"/>
    <property type="match status" value="1"/>
</dbReference>
<evidence type="ECO:0000259" key="1">
    <source>
        <dbReference type="SMART" id="SM00507"/>
    </source>
</evidence>
<reference evidence="2" key="1">
    <citation type="journal article" date="2015" name="Nature">
        <title>Complex archaea that bridge the gap between prokaryotes and eukaryotes.</title>
        <authorList>
            <person name="Spang A."/>
            <person name="Saw J.H."/>
            <person name="Jorgensen S.L."/>
            <person name="Zaremba-Niedzwiedzka K."/>
            <person name="Martijn J."/>
            <person name="Lind A.E."/>
            <person name="van Eijk R."/>
            <person name="Schleper C."/>
            <person name="Guy L."/>
            <person name="Ettema T.J."/>
        </authorList>
    </citation>
    <scope>NUCLEOTIDE SEQUENCE</scope>
</reference>
<gene>
    <name evidence="2" type="ORF">LCGC14_1025670</name>
</gene>
<organism evidence="2">
    <name type="scientific">marine sediment metagenome</name>
    <dbReference type="NCBI Taxonomy" id="412755"/>
    <lineage>
        <taxon>unclassified sequences</taxon>
        <taxon>metagenomes</taxon>
        <taxon>ecological metagenomes</taxon>
    </lineage>
</organism>
<dbReference type="Gene3D" id="1.10.30.50">
    <property type="match status" value="1"/>
</dbReference>
<dbReference type="PANTHER" id="PTHR33877:SF2">
    <property type="entry name" value="OS07G0170200 PROTEIN"/>
    <property type="match status" value="1"/>
</dbReference>
<protein>
    <recommendedName>
        <fullName evidence="1">HNH nuclease domain-containing protein</fullName>
    </recommendedName>
</protein>
<dbReference type="InterPro" id="IPR003615">
    <property type="entry name" value="HNH_nuc"/>
</dbReference>
<dbReference type="InterPro" id="IPR052892">
    <property type="entry name" value="NA-targeting_endonuclease"/>
</dbReference>
<dbReference type="EMBL" id="LAZR01004126">
    <property type="protein sequence ID" value="KKN11522.1"/>
    <property type="molecule type" value="Genomic_DNA"/>
</dbReference>
<accession>A0A0F9NHS3</accession>
<dbReference type="InterPro" id="IPR029471">
    <property type="entry name" value="HNH_5"/>
</dbReference>
<comment type="caution">
    <text evidence="2">The sequence shown here is derived from an EMBL/GenBank/DDBJ whole genome shotgun (WGS) entry which is preliminary data.</text>
</comment>
<evidence type="ECO:0000313" key="2">
    <source>
        <dbReference type="EMBL" id="KKN11522.1"/>
    </source>
</evidence>
<dbReference type="PANTHER" id="PTHR33877">
    <property type="entry name" value="SLL1193 PROTEIN"/>
    <property type="match status" value="1"/>
</dbReference>
<feature type="domain" description="HNH nuclease" evidence="1">
    <location>
        <begin position="105"/>
        <end position="156"/>
    </location>
</feature>
<sequence length="163" mass="18694">MTYKPCSTPRCKGQYVSSTRELCRACRQRADRHLYYGYDRQYALDNRAQMSAYAKSYYQQRRGVGTCRRCSRQPREGFTTCRPCADSVQATQSRRRATMGNFTAAAWEHLKALFGHCCAYCKRKMKRLTQDHIIPISKGGWHCSMNIVPACQPCNARKGASIL</sequence>